<keyword evidence="1" id="KW-0805">Transcription regulation</keyword>
<evidence type="ECO:0000256" key="3">
    <source>
        <dbReference type="ARBA" id="ARBA00023163"/>
    </source>
</evidence>
<dbReference type="GO" id="GO:0005829">
    <property type="term" value="C:cytosol"/>
    <property type="evidence" value="ECO:0007669"/>
    <property type="project" value="TreeGrafter"/>
</dbReference>
<dbReference type="Proteomes" id="UP000574067">
    <property type="component" value="Unassembled WGS sequence"/>
</dbReference>
<dbReference type="SMART" id="SM00419">
    <property type="entry name" value="HTH_CRP"/>
    <property type="match status" value="1"/>
</dbReference>
<dbReference type="CDD" id="cd00038">
    <property type="entry name" value="CAP_ED"/>
    <property type="match status" value="1"/>
</dbReference>
<dbReference type="GO" id="GO:0003700">
    <property type="term" value="F:DNA-binding transcription factor activity"/>
    <property type="evidence" value="ECO:0007669"/>
    <property type="project" value="TreeGrafter"/>
</dbReference>
<evidence type="ECO:0000256" key="1">
    <source>
        <dbReference type="ARBA" id="ARBA00023015"/>
    </source>
</evidence>
<dbReference type="RefSeq" id="WP_169159723.1">
    <property type="nucleotide sequence ID" value="NZ_JABBFW010000004.1"/>
</dbReference>
<keyword evidence="3" id="KW-0804">Transcription</keyword>
<reference evidence="5 6" key="1">
    <citation type="submission" date="2020-04" db="EMBL/GenBank/DDBJ databases">
        <title>Azohydromonas sp. isolated from soil.</title>
        <authorList>
            <person name="Dahal R.H."/>
        </authorList>
    </citation>
    <scope>NUCLEOTIDE SEQUENCE [LARGE SCALE GENOMIC DNA]</scope>
    <source>
        <strain evidence="5 6">G-1-1-14</strain>
    </source>
</reference>
<gene>
    <name evidence="5" type="ORF">HHL10_07460</name>
</gene>
<dbReference type="Gene3D" id="2.60.120.10">
    <property type="entry name" value="Jelly Rolls"/>
    <property type="match status" value="1"/>
</dbReference>
<dbReference type="EMBL" id="JABBFW010000004">
    <property type="protein sequence ID" value="NML14809.1"/>
    <property type="molecule type" value="Genomic_DNA"/>
</dbReference>
<dbReference type="PANTHER" id="PTHR24567:SF74">
    <property type="entry name" value="HTH-TYPE TRANSCRIPTIONAL REGULATOR ARCR"/>
    <property type="match status" value="1"/>
</dbReference>
<evidence type="ECO:0000313" key="6">
    <source>
        <dbReference type="Proteomes" id="UP000574067"/>
    </source>
</evidence>
<dbReference type="Pfam" id="PF13545">
    <property type="entry name" value="HTH_Crp_2"/>
    <property type="match status" value="1"/>
</dbReference>
<dbReference type="PANTHER" id="PTHR24567">
    <property type="entry name" value="CRP FAMILY TRANSCRIPTIONAL REGULATORY PROTEIN"/>
    <property type="match status" value="1"/>
</dbReference>
<dbReference type="InterPro" id="IPR036388">
    <property type="entry name" value="WH-like_DNA-bd_sf"/>
</dbReference>
<accession>A0A848F8G1</accession>
<dbReference type="SUPFAM" id="SSF46785">
    <property type="entry name" value="Winged helix' DNA-binding domain"/>
    <property type="match status" value="1"/>
</dbReference>
<evidence type="ECO:0000313" key="5">
    <source>
        <dbReference type="EMBL" id="NML14809.1"/>
    </source>
</evidence>
<dbReference type="AlphaFoldDB" id="A0A848F8G1"/>
<dbReference type="InterPro" id="IPR018490">
    <property type="entry name" value="cNMP-bd_dom_sf"/>
</dbReference>
<dbReference type="GO" id="GO:0003677">
    <property type="term" value="F:DNA binding"/>
    <property type="evidence" value="ECO:0007669"/>
    <property type="project" value="UniProtKB-KW"/>
</dbReference>
<protein>
    <submittedName>
        <fullName evidence="5">Crp/Fnr family transcriptional regulator</fullName>
    </submittedName>
</protein>
<dbReference type="PROSITE" id="PS51063">
    <property type="entry name" value="HTH_CRP_2"/>
    <property type="match status" value="1"/>
</dbReference>
<comment type="caution">
    <text evidence="5">The sequence shown here is derived from an EMBL/GenBank/DDBJ whole genome shotgun (WGS) entry which is preliminary data.</text>
</comment>
<dbReference type="InterPro" id="IPR000595">
    <property type="entry name" value="cNMP-bd_dom"/>
</dbReference>
<dbReference type="InterPro" id="IPR012318">
    <property type="entry name" value="HTH_CRP"/>
</dbReference>
<feature type="domain" description="HTH crp-type" evidence="4">
    <location>
        <begin position="171"/>
        <end position="243"/>
    </location>
</feature>
<evidence type="ECO:0000256" key="2">
    <source>
        <dbReference type="ARBA" id="ARBA00023125"/>
    </source>
</evidence>
<dbReference type="Gene3D" id="1.10.10.10">
    <property type="entry name" value="Winged helix-like DNA-binding domain superfamily/Winged helix DNA-binding domain"/>
    <property type="match status" value="1"/>
</dbReference>
<proteinExistence type="predicted"/>
<organism evidence="5 6">
    <name type="scientific">Azohydromonas caseinilytica</name>
    <dbReference type="NCBI Taxonomy" id="2728836"/>
    <lineage>
        <taxon>Bacteria</taxon>
        <taxon>Pseudomonadati</taxon>
        <taxon>Pseudomonadota</taxon>
        <taxon>Betaproteobacteria</taxon>
        <taxon>Burkholderiales</taxon>
        <taxon>Sphaerotilaceae</taxon>
        <taxon>Azohydromonas</taxon>
    </lineage>
</organism>
<name>A0A848F8G1_9BURK</name>
<evidence type="ECO:0000259" key="4">
    <source>
        <dbReference type="PROSITE" id="PS51063"/>
    </source>
</evidence>
<dbReference type="InterPro" id="IPR036390">
    <property type="entry name" value="WH_DNA-bd_sf"/>
</dbReference>
<dbReference type="InterPro" id="IPR050397">
    <property type="entry name" value="Env_Response_Regulators"/>
</dbReference>
<dbReference type="Pfam" id="PF00027">
    <property type="entry name" value="cNMP_binding"/>
    <property type="match status" value="1"/>
</dbReference>
<dbReference type="InterPro" id="IPR014710">
    <property type="entry name" value="RmlC-like_jellyroll"/>
</dbReference>
<dbReference type="SUPFAM" id="SSF51206">
    <property type="entry name" value="cAMP-binding domain-like"/>
    <property type="match status" value="1"/>
</dbReference>
<keyword evidence="2" id="KW-0238">DNA-binding</keyword>
<keyword evidence="6" id="KW-1185">Reference proteome</keyword>
<sequence>MSSLPASSLLTPGLPRTAARAATRSAASRRNWAALLDAPALGPAEAQALDAIAQVRTVAAGALIYTRRDPAHSLVALLEGDAALGLRQGDGQFRIERMVHAPGWLDLASAWLSGTHSLDAQAVSDVTLVELPRTALTALLDDDVQLAALLIQALAREVRTLTLNTHELMHKDAPARLAAWLHQRCAPLPEVPDQGHVLLRERKRDIASQLAITPETLSRLMRSFMTQGVIDVAGYNVRVLDLPALRKLAQDEAVAA</sequence>